<dbReference type="Proteomes" id="UP000318288">
    <property type="component" value="Unassembled WGS sequence"/>
</dbReference>
<feature type="compositionally biased region" description="Low complexity" evidence="1">
    <location>
        <begin position="99"/>
        <end position="108"/>
    </location>
</feature>
<sequence length="120" mass="13643">MNSLLSIQRHLWMVSFVAVILSGCGSARYVFKDSDLGVVAMPSNSERNREKALELMQQHFPDGYEIDREEETVVGLVTHEHVHGDANRDKTKHGEVQFASATSTATTTDKTEYRISYRRR</sequence>
<dbReference type="OrthoDB" id="283677at2"/>
<feature type="transmembrane region" description="Helical" evidence="2">
    <location>
        <begin position="12"/>
        <end position="31"/>
    </location>
</feature>
<feature type="compositionally biased region" description="Basic and acidic residues" evidence="1">
    <location>
        <begin position="83"/>
        <end position="95"/>
    </location>
</feature>
<dbReference type="AlphaFoldDB" id="A0A5C6EJU6"/>
<dbReference type="EMBL" id="SJPW01000006">
    <property type="protein sequence ID" value="TWU48824.1"/>
    <property type="molecule type" value="Genomic_DNA"/>
</dbReference>
<protein>
    <recommendedName>
        <fullName evidence="5">Lipoprotein</fullName>
    </recommendedName>
</protein>
<evidence type="ECO:0000313" key="4">
    <source>
        <dbReference type="Proteomes" id="UP000318288"/>
    </source>
</evidence>
<feature type="region of interest" description="Disordered" evidence="1">
    <location>
        <begin position="83"/>
        <end position="120"/>
    </location>
</feature>
<keyword evidence="2" id="KW-0812">Transmembrane</keyword>
<evidence type="ECO:0000256" key="1">
    <source>
        <dbReference type="SAM" id="MobiDB-lite"/>
    </source>
</evidence>
<gene>
    <name evidence="3" type="ORF">Poly51_47280</name>
</gene>
<keyword evidence="2" id="KW-1133">Transmembrane helix</keyword>
<keyword evidence="4" id="KW-1185">Reference proteome</keyword>
<reference evidence="3 4" key="1">
    <citation type="submission" date="2019-02" db="EMBL/GenBank/DDBJ databases">
        <title>Deep-cultivation of Planctomycetes and their phenomic and genomic characterization uncovers novel biology.</title>
        <authorList>
            <person name="Wiegand S."/>
            <person name="Jogler M."/>
            <person name="Boedeker C."/>
            <person name="Pinto D."/>
            <person name="Vollmers J."/>
            <person name="Rivas-Marin E."/>
            <person name="Kohn T."/>
            <person name="Peeters S.H."/>
            <person name="Heuer A."/>
            <person name="Rast P."/>
            <person name="Oberbeckmann S."/>
            <person name="Bunk B."/>
            <person name="Jeske O."/>
            <person name="Meyerdierks A."/>
            <person name="Storesund J.E."/>
            <person name="Kallscheuer N."/>
            <person name="Luecker S."/>
            <person name="Lage O.M."/>
            <person name="Pohl T."/>
            <person name="Merkel B.J."/>
            <person name="Hornburger P."/>
            <person name="Mueller R.-W."/>
            <person name="Bruemmer F."/>
            <person name="Labrenz M."/>
            <person name="Spormann A.M."/>
            <person name="Op Den Camp H."/>
            <person name="Overmann J."/>
            <person name="Amann R."/>
            <person name="Jetten M.S.M."/>
            <person name="Mascher T."/>
            <person name="Medema M.H."/>
            <person name="Devos D.P."/>
            <person name="Kaster A.-K."/>
            <person name="Ovreas L."/>
            <person name="Rohde M."/>
            <person name="Galperin M.Y."/>
            <person name="Jogler C."/>
        </authorList>
    </citation>
    <scope>NUCLEOTIDE SEQUENCE [LARGE SCALE GENOMIC DNA]</scope>
    <source>
        <strain evidence="3 4">Poly51</strain>
    </source>
</reference>
<evidence type="ECO:0008006" key="5">
    <source>
        <dbReference type="Google" id="ProtNLM"/>
    </source>
</evidence>
<comment type="caution">
    <text evidence="3">The sequence shown here is derived from an EMBL/GenBank/DDBJ whole genome shotgun (WGS) entry which is preliminary data.</text>
</comment>
<name>A0A5C6EJU6_9BACT</name>
<organism evidence="3 4">
    <name type="scientific">Rubripirellula tenax</name>
    <dbReference type="NCBI Taxonomy" id="2528015"/>
    <lineage>
        <taxon>Bacteria</taxon>
        <taxon>Pseudomonadati</taxon>
        <taxon>Planctomycetota</taxon>
        <taxon>Planctomycetia</taxon>
        <taxon>Pirellulales</taxon>
        <taxon>Pirellulaceae</taxon>
        <taxon>Rubripirellula</taxon>
    </lineage>
</organism>
<proteinExistence type="predicted"/>
<feature type="compositionally biased region" description="Basic and acidic residues" evidence="1">
    <location>
        <begin position="109"/>
        <end position="120"/>
    </location>
</feature>
<keyword evidence="2" id="KW-0472">Membrane</keyword>
<evidence type="ECO:0000256" key="2">
    <source>
        <dbReference type="SAM" id="Phobius"/>
    </source>
</evidence>
<accession>A0A5C6EJU6</accession>
<dbReference type="RefSeq" id="WP_146460393.1">
    <property type="nucleotide sequence ID" value="NZ_SJPW01000006.1"/>
</dbReference>
<evidence type="ECO:0000313" key="3">
    <source>
        <dbReference type="EMBL" id="TWU48824.1"/>
    </source>
</evidence>